<protein>
    <submittedName>
        <fullName evidence="2">DUF1109 domain-containing protein</fullName>
    </submittedName>
</protein>
<feature type="transmembrane region" description="Helical" evidence="1">
    <location>
        <begin position="91"/>
        <end position="108"/>
    </location>
</feature>
<evidence type="ECO:0000256" key="1">
    <source>
        <dbReference type="SAM" id="Phobius"/>
    </source>
</evidence>
<proteinExistence type="predicted"/>
<sequence length="213" mass="22756">MPTGSLIDRLARELRPVRRRAPWREAALLLGLGAIELGLFLGLGLMRPDMTAAMQLPVFWWKLASLGLIGLVGGAVTLFSLDPVRSPRPGLRWLAVLIAVCLGGGWLLDASREGLAALVGRLDWHHGLQCLGKIVALSVPAVIALGVVMRRGAPTDRAGTALAAGLAASGWGAFVFVFACPFDDPLYVAVWYSLGCGVVTLFARLVLPRLARW</sequence>
<dbReference type="Proteomes" id="UP000325255">
    <property type="component" value="Unassembled WGS sequence"/>
</dbReference>
<feature type="transmembrane region" description="Helical" evidence="1">
    <location>
        <begin position="58"/>
        <end position="79"/>
    </location>
</feature>
<dbReference type="OrthoDB" id="7256301at2"/>
<name>A0A5M6IS29_9PROT</name>
<reference evidence="2 3" key="1">
    <citation type="submission" date="2019-09" db="EMBL/GenBank/DDBJ databases">
        <title>Genome sequence of Rhodovastum atsumiense, a diverse member of the Acetobacteraceae family of non-sulfur purple photosynthetic bacteria.</title>
        <authorList>
            <person name="Meyer T."/>
            <person name="Kyndt J."/>
        </authorList>
    </citation>
    <scope>NUCLEOTIDE SEQUENCE [LARGE SCALE GENOMIC DNA]</scope>
    <source>
        <strain evidence="2 3">DSM 21279</strain>
    </source>
</reference>
<accession>A0A5M6IS29</accession>
<gene>
    <name evidence="2" type="ORF">F1189_18090</name>
</gene>
<dbReference type="InterPro" id="IPR009495">
    <property type="entry name" value="NrsF"/>
</dbReference>
<dbReference type="Pfam" id="PF06532">
    <property type="entry name" value="NrsF"/>
    <property type="match status" value="1"/>
</dbReference>
<keyword evidence="3" id="KW-1185">Reference proteome</keyword>
<keyword evidence="1" id="KW-0472">Membrane</keyword>
<evidence type="ECO:0000313" key="3">
    <source>
        <dbReference type="Proteomes" id="UP000325255"/>
    </source>
</evidence>
<evidence type="ECO:0000313" key="2">
    <source>
        <dbReference type="EMBL" id="KAA5610719.1"/>
    </source>
</evidence>
<keyword evidence="1" id="KW-1133">Transmembrane helix</keyword>
<feature type="transmembrane region" description="Helical" evidence="1">
    <location>
        <begin position="185"/>
        <end position="207"/>
    </location>
</feature>
<dbReference type="AlphaFoldDB" id="A0A5M6IS29"/>
<feature type="transmembrane region" description="Helical" evidence="1">
    <location>
        <begin position="128"/>
        <end position="148"/>
    </location>
</feature>
<dbReference type="EMBL" id="VWPK01000029">
    <property type="protein sequence ID" value="KAA5610719.1"/>
    <property type="molecule type" value="Genomic_DNA"/>
</dbReference>
<feature type="transmembrane region" description="Helical" evidence="1">
    <location>
        <begin position="160"/>
        <end position="179"/>
    </location>
</feature>
<feature type="transmembrane region" description="Helical" evidence="1">
    <location>
        <begin position="26"/>
        <end position="46"/>
    </location>
</feature>
<comment type="caution">
    <text evidence="2">The sequence shown here is derived from an EMBL/GenBank/DDBJ whole genome shotgun (WGS) entry which is preliminary data.</text>
</comment>
<keyword evidence="1" id="KW-0812">Transmembrane</keyword>
<organism evidence="2 3">
    <name type="scientific">Rhodovastum atsumiense</name>
    <dbReference type="NCBI Taxonomy" id="504468"/>
    <lineage>
        <taxon>Bacteria</taxon>
        <taxon>Pseudomonadati</taxon>
        <taxon>Pseudomonadota</taxon>
        <taxon>Alphaproteobacteria</taxon>
        <taxon>Acetobacterales</taxon>
        <taxon>Acetobacteraceae</taxon>
        <taxon>Rhodovastum</taxon>
    </lineage>
</organism>